<feature type="signal peptide" evidence="1">
    <location>
        <begin position="1"/>
        <end position="20"/>
    </location>
</feature>
<keyword evidence="1" id="KW-0732">Signal</keyword>
<evidence type="ECO:0000313" key="3">
    <source>
        <dbReference type="EMBL" id="WQG90732.1"/>
    </source>
</evidence>
<gene>
    <name evidence="2" type="ORF">SAMN05661012_06463</name>
    <name evidence="3" type="ORF">SR876_04430</name>
</gene>
<name>A0A1K1SZA7_9BACT</name>
<dbReference type="Proteomes" id="UP000183788">
    <property type="component" value="Unassembled WGS sequence"/>
</dbReference>
<feature type="chain" id="PRO_5012114433" evidence="1">
    <location>
        <begin position="21"/>
        <end position="64"/>
    </location>
</feature>
<proteinExistence type="predicted"/>
<evidence type="ECO:0000313" key="2">
    <source>
        <dbReference type="EMBL" id="SFW89635.1"/>
    </source>
</evidence>
<evidence type="ECO:0000313" key="5">
    <source>
        <dbReference type="Proteomes" id="UP001326715"/>
    </source>
</evidence>
<evidence type="ECO:0000313" key="4">
    <source>
        <dbReference type="Proteomes" id="UP000183788"/>
    </source>
</evidence>
<evidence type="ECO:0000256" key="1">
    <source>
        <dbReference type="SAM" id="SignalP"/>
    </source>
</evidence>
<dbReference type="EMBL" id="CP140154">
    <property type="protein sequence ID" value="WQG90732.1"/>
    <property type="molecule type" value="Genomic_DNA"/>
</dbReference>
<dbReference type="Proteomes" id="UP001326715">
    <property type="component" value="Chromosome"/>
</dbReference>
<reference evidence="3 5" key="2">
    <citation type="submission" date="2023-11" db="EMBL/GenBank/DDBJ databases">
        <title>MicrobeMod: A computational toolkit for identifying prokaryotic methylation and restriction-modification with nanopore sequencing.</title>
        <authorList>
            <person name="Crits-Christoph A."/>
            <person name="Kang S.C."/>
            <person name="Lee H."/>
            <person name="Ostrov N."/>
        </authorList>
    </citation>
    <scope>NUCLEOTIDE SEQUENCE [LARGE SCALE GENOMIC DNA]</scope>
    <source>
        <strain evidence="3 5">ATCC 23090</strain>
    </source>
</reference>
<keyword evidence="5" id="KW-1185">Reference proteome</keyword>
<sequence length="64" mass="7077">MKKILFFSVVSCFLTAGAKAQVIIVRPVHRVVVVARPVPPPPPPPPVRVVVVRPRPCVRVYARL</sequence>
<protein>
    <submittedName>
        <fullName evidence="2">Uncharacterized protein</fullName>
    </submittedName>
</protein>
<organism evidence="2 4">
    <name type="scientific">Chitinophaga sancti</name>
    <dbReference type="NCBI Taxonomy" id="1004"/>
    <lineage>
        <taxon>Bacteria</taxon>
        <taxon>Pseudomonadati</taxon>
        <taxon>Bacteroidota</taxon>
        <taxon>Chitinophagia</taxon>
        <taxon>Chitinophagales</taxon>
        <taxon>Chitinophagaceae</taxon>
        <taxon>Chitinophaga</taxon>
    </lineage>
</organism>
<accession>A0A1K1SZA7</accession>
<dbReference type="RefSeq" id="WP_143150973.1">
    <property type="nucleotide sequence ID" value="NZ_CP139972.1"/>
</dbReference>
<reference evidence="2 4" key="1">
    <citation type="submission" date="2016-11" db="EMBL/GenBank/DDBJ databases">
        <authorList>
            <person name="Jaros S."/>
            <person name="Januszkiewicz K."/>
            <person name="Wedrychowicz H."/>
        </authorList>
    </citation>
    <scope>NUCLEOTIDE SEQUENCE [LARGE SCALE GENOMIC DNA]</scope>
    <source>
        <strain evidence="2 4">DSM 784</strain>
    </source>
</reference>
<dbReference type="EMBL" id="FPIZ01000042">
    <property type="protein sequence ID" value="SFW89635.1"/>
    <property type="molecule type" value="Genomic_DNA"/>
</dbReference>
<dbReference type="AlphaFoldDB" id="A0A1K1SZA7"/>